<dbReference type="EMBL" id="JAQQWN010000009">
    <property type="protein sequence ID" value="KAK8066454.1"/>
    <property type="molecule type" value="Genomic_DNA"/>
</dbReference>
<feature type="region of interest" description="Disordered" evidence="1">
    <location>
        <begin position="225"/>
        <end position="256"/>
    </location>
</feature>
<feature type="compositionally biased region" description="Basic and acidic residues" evidence="1">
    <location>
        <begin position="80"/>
        <end position="93"/>
    </location>
</feature>
<keyword evidence="3" id="KW-1185">Reference proteome</keyword>
<proteinExistence type="predicted"/>
<dbReference type="Proteomes" id="UP001433268">
    <property type="component" value="Unassembled WGS sequence"/>
</dbReference>
<comment type="caution">
    <text evidence="2">The sequence shown here is derived from an EMBL/GenBank/DDBJ whole genome shotgun (WGS) entry which is preliminary data.</text>
</comment>
<evidence type="ECO:0000313" key="3">
    <source>
        <dbReference type="Proteomes" id="UP001433268"/>
    </source>
</evidence>
<dbReference type="RefSeq" id="XP_066663207.1">
    <property type="nucleotide sequence ID" value="XM_066817515.1"/>
</dbReference>
<evidence type="ECO:0000313" key="2">
    <source>
        <dbReference type="EMBL" id="KAK8066454.1"/>
    </source>
</evidence>
<dbReference type="Pfam" id="PF12511">
    <property type="entry name" value="DUF3716"/>
    <property type="match status" value="1"/>
</dbReference>
<name>A0ABR1V8R6_9PEZI</name>
<evidence type="ECO:0000256" key="1">
    <source>
        <dbReference type="SAM" id="MobiDB-lite"/>
    </source>
</evidence>
<protein>
    <submittedName>
        <fullName evidence="2">Uncharacterized protein</fullName>
    </submittedName>
</protein>
<feature type="region of interest" description="Disordered" evidence="1">
    <location>
        <begin position="76"/>
        <end position="110"/>
    </location>
</feature>
<organism evidence="2 3">
    <name type="scientific">Apiospora hydei</name>
    <dbReference type="NCBI Taxonomy" id="1337664"/>
    <lineage>
        <taxon>Eukaryota</taxon>
        <taxon>Fungi</taxon>
        <taxon>Dikarya</taxon>
        <taxon>Ascomycota</taxon>
        <taxon>Pezizomycotina</taxon>
        <taxon>Sordariomycetes</taxon>
        <taxon>Xylariomycetidae</taxon>
        <taxon>Amphisphaeriales</taxon>
        <taxon>Apiosporaceae</taxon>
        <taxon>Apiospora</taxon>
    </lineage>
</organism>
<dbReference type="InterPro" id="IPR022190">
    <property type="entry name" value="DUF3716"/>
</dbReference>
<dbReference type="GeneID" id="92050575"/>
<accession>A0ABR1V8R6</accession>
<reference evidence="2 3" key="1">
    <citation type="submission" date="2023-01" db="EMBL/GenBank/DDBJ databases">
        <title>Analysis of 21 Apiospora genomes using comparative genomics revels a genus with tremendous synthesis potential of carbohydrate active enzymes and secondary metabolites.</title>
        <authorList>
            <person name="Sorensen T."/>
        </authorList>
    </citation>
    <scope>NUCLEOTIDE SEQUENCE [LARGE SCALE GENOMIC DNA]</scope>
    <source>
        <strain evidence="2 3">CBS 114990</strain>
    </source>
</reference>
<gene>
    <name evidence="2" type="ORF">PG997_013201</name>
</gene>
<sequence>MHTTQNIRAILARATGDAHDPPNACNRCSNGAGVWEECVTVIPTLSRDPLNGACANCFFYSRGHLCSLRNSKPKTSIRPRLGEDSKDENKSENDENDSEGDGVDGAGDEVNKANEVIKVNEVIELGDKPLCRYKTTLLKMRELAATVQASIGKLHPLCSLVASREKRLVMKFAKGSTLEDSLASRNTPAFQTIDNEAKIAGNAIGELASLVRCLMVDETEEQVSFDDGSRAPVLTELAPPRSEYHPGSPSIGHTHL</sequence>